<name>A0A7S2YG23_9STRA</name>
<evidence type="ECO:0000256" key="2">
    <source>
        <dbReference type="SAM" id="MobiDB-lite"/>
    </source>
</evidence>
<dbReference type="CDD" id="cd00198">
    <property type="entry name" value="vWFA"/>
    <property type="match status" value="1"/>
</dbReference>
<dbReference type="Gene3D" id="3.40.50.410">
    <property type="entry name" value="von Willebrand factor, type A domain"/>
    <property type="match status" value="1"/>
</dbReference>
<proteinExistence type="predicted"/>
<dbReference type="InterPro" id="IPR002035">
    <property type="entry name" value="VWF_A"/>
</dbReference>
<gene>
    <name evidence="5" type="ORF">APAL1065_LOCUS16123</name>
</gene>
<dbReference type="InterPro" id="IPR050525">
    <property type="entry name" value="ECM_Assembly_Org"/>
</dbReference>
<feature type="region of interest" description="Disordered" evidence="2">
    <location>
        <begin position="512"/>
        <end position="532"/>
    </location>
</feature>
<organism evidence="5">
    <name type="scientific">Entomoneis paludosa</name>
    <dbReference type="NCBI Taxonomy" id="265537"/>
    <lineage>
        <taxon>Eukaryota</taxon>
        <taxon>Sar</taxon>
        <taxon>Stramenopiles</taxon>
        <taxon>Ochrophyta</taxon>
        <taxon>Bacillariophyta</taxon>
        <taxon>Bacillariophyceae</taxon>
        <taxon>Bacillariophycidae</taxon>
        <taxon>Entomoneidaceae</taxon>
        <taxon>Entomoneis</taxon>
    </lineage>
</organism>
<accession>A0A7S2YG23</accession>
<sequence>MKLSALRFVATTVVLWAPLVLGDKIHDSAKKLRVWEEECQALIGVGQKAGAVNQEANETYFLACGTNDGLSYNVEGGCKSWIDNRVFMAQLYSNKTELEMGETWINLDNHHLEQAYFPPGLKNSGAMANATPAVGRRSVLAVIVRLEDAYPIITEDRLKDSLFGTDGDDRTLKSLYAGCSRGQLDMVPSDDRTGPVNPIAGGVTTLYIPKTLSSGENVIRNTITARLKEEYGVSSPQELADHVMYCLPEGVMPLASWSFVHNWLSVYTDTYCTHATFQSHEIAHNLNLADSGKFKDYDDHTGIMGVRTDTSTEPLACFNGAKLYQLGWYEESTEIIKFLKSSPPTTVTLHGFVKDASTAGIKIVKLDRRSPYDFYLVFNWPSGPNAETPRPNVVTVTGTGRHGQSYYESTNIANLGEGDVFVQEDYFAGPCNLMIHVTEINPAEGYAVLNLESCFDSAQAAADAAAEIELQNKIRAYEEAVAAKKKQQEDIANRERSGMPIAPYVPISIPPAPPHPPYTPKPIGPTPAPTPRPTYAPTTSCVELGGLCFDYKDCCHFGLGECREESYGGGATYMLKCREPVDVNATKLTAEEIEELETLAEDASIYGESLLGLYGGTCNKDGICTDGEHCLNCPTDCSGNLVGAKKDRYCCHGDAVSDVQFGARGDDPRCTCDRMTPRDATGCNGYVTGRGNLPLSNKAYLRRRDCPCNAENGICPECNALDLSNPPVATFEFDAKRFTRSMNGYTIFDIYGINFHFRTISSNFHDGLEAVCSDTPYESGYGVLARWSGYGKIAWNTGRRELQKLQYEEGYRFFAAVQDNGGPGSRDTLRLRIFDDNNELVFDTNPDYGHIFDIDPFCGTSFDECIGDPVFPDFGGDFLAGANSDTGGNGDIQVHCTGGPGNAPCEPLIPEGLYPPTKAPTVAPLEREYPVHAAWDCVMYHEQDFSKGMGKWKDGGLYMKRANSTAQLKGTGSGAYIRLVLPLEDLGETGPRTVVKLSYGFWVENSGDGDSLQLQYARDKDGGKIALNTIDEYFHGIDFGGDTGVGTTKTSQIERHVTFAMPHSQADFLDIRIVNNMNGRERITYIDYTRVDLCVPPPVDRPELCPAVSLDFSSLTPGSYVQDLGNGVTVTAIANNGHTPDTNGVHQASGGAARVFDTLHPTGKDGQALCSADEGDESLGSPNSECPESGPGVGSGGGPTLLDETENPYANCDPQGNALIIQDSDTECPIDSNAGGTLVFDFDTNVRFRRAKFLNVVNGKTPEMTLTSSEFGYGRKSITKVVGTGANGLGTEEQVVDNVSQISVKFNGPGSISELGFEACPGGTPVPTNPLPTFPPTKEPTQTPTEAVFVGEGCKSKQLDVCLAIDLSGSICSPADQIQLCTDCFYTCHDSRYSVEKCCSNLNNQMKFSRKFIGATGNFVGDSPRRFSVVSFATDATVVMPLDTGNKATKAINAIPYSGGWTNTGDAIHACQDTLVNSDSVKVMVLLTDGTPTRGDPNKGNGGHQEHKDYATAEANAAKAAGTTIVPVVINSGSSDFSYLGTLGSDPEGEMLTVKNFNSFDVILNSLLKTINGACES</sequence>
<dbReference type="PANTHER" id="PTHR24020:SF84">
    <property type="entry name" value="VWFA DOMAIN-CONTAINING PROTEIN"/>
    <property type="match status" value="1"/>
</dbReference>
<keyword evidence="3" id="KW-0732">Signal</keyword>
<feature type="signal peptide" evidence="3">
    <location>
        <begin position="1"/>
        <end position="22"/>
    </location>
</feature>
<dbReference type="Pfam" id="PF00092">
    <property type="entry name" value="VWA"/>
    <property type="match status" value="1"/>
</dbReference>
<dbReference type="SUPFAM" id="SSF53300">
    <property type="entry name" value="vWA-like"/>
    <property type="match status" value="1"/>
</dbReference>
<dbReference type="InterPro" id="IPR008752">
    <property type="entry name" value="Peptidase_M11"/>
</dbReference>
<dbReference type="PROSITE" id="PS50234">
    <property type="entry name" value="VWFA"/>
    <property type="match status" value="1"/>
</dbReference>
<evidence type="ECO:0000256" key="3">
    <source>
        <dbReference type="SAM" id="SignalP"/>
    </source>
</evidence>
<protein>
    <recommendedName>
        <fullName evidence="4">VWFA domain-containing protein</fullName>
    </recommendedName>
</protein>
<evidence type="ECO:0000259" key="4">
    <source>
        <dbReference type="PROSITE" id="PS50234"/>
    </source>
</evidence>
<evidence type="ECO:0000313" key="5">
    <source>
        <dbReference type="EMBL" id="CAD9975050.1"/>
    </source>
</evidence>
<dbReference type="Pfam" id="PF05548">
    <property type="entry name" value="Peptidase_M11"/>
    <property type="match status" value="1"/>
</dbReference>
<feature type="chain" id="PRO_5031420254" description="VWFA domain-containing protein" evidence="3">
    <location>
        <begin position="23"/>
        <end position="1577"/>
    </location>
</feature>
<dbReference type="PANTHER" id="PTHR24020">
    <property type="entry name" value="COLLAGEN ALPHA"/>
    <property type="match status" value="1"/>
</dbReference>
<evidence type="ECO:0000256" key="1">
    <source>
        <dbReference type="SAM" id="Coils"/>
    </source>
</evidence>
<dbReference type="EMBL" id="HBHT01024007">
    <property type="protein sequence ID" value="CAD9975050.1"/>
    <property type="molecule type" value="Transcribed_RNA"/>
</dbReference>
<keyword evidence="1" id="KW-0175">Coiled coil</keyword>
<feature type="domain" description="VWFA" evidence="4">
    <location>
        <begin position="1360"/>
        <end position="1571"/>
    </location>
</feature>
<feature type="region of interest" description="Disordered" evidence="2">
    <location>
        <begin position="1168"/>
        <end position="1200"/>
    </location>
</feature>
<reference evidence="5" key="1">
    <citation type="submission" date="2021-01" db="EMBL/GenBank/DDBJ databases">
        <authorList>
            <person name="Corre E."/>
            <person name="Pelletier E."/>
            <person name="Niang G."/>
            <person name="Scheremetjew M."/>
            <person name="Finn R."/>
            <person name="Kale V."/>
            <person name="Holt S."/>
            <person name="Cochrane G."/>
            <person name="Meng A."/>
            <person name="Brown T."/>
            <person name="Cohen L."/>
        </authorList>
    </citation>
    <scope>NUCLEOTIDE SEQUENCE</scope>
    <source>
        <strain evidence="5">CCMP125</strain>
    </source>
</reference>
<dbReference type="InterPro" id="IPR036465">
    <property type="entry name" value="vWFA_dom_sf"/>
</dbReference>
<dbReference type="SMART" id="SM00327">
    <property type="entry name" value="VWA"/>
    <property type="match status" value="1"/>
</dbReference>
<feature type="coiled-coil region" evidence="1">
    <location>
        <begin position="467"/>
        <end position="494"/>
    </location>
</feature>